<feature type="domain" description="Nudix hydrolase" evidence="3">
    <location>
        <begin position="2"/>
        <end position="141"/>
    </location>
</feature>
<dbReference type="Proteomes" id="UP000032047">
    <property type="component" value="Unassembled WGS sequence"/>
</dbReference>
<gene>
    <name evidence="4" type="ORF">JV16_00331</name>
</gene>
<protein>
    <recommendedName>
        <fullName evidence="3">Nudix hydrolase domain-containing protein</fullName>
    </recommendedName>
</protein>
<keyword evidence="5" id="KW-1185">Reference proteome</keyword>
<dbReference type="InterPro" id="IPR020084">
    <property type="entry name" value="NUDIX_hydrolase_CS"/>
</dbReference>
<evidence type="ECO:0000256" key="1">
    <source>
        <dbReference type="ARBA" id="ARBA00001946"/>
    </source>
</evidence>
<dbReference type="PANTHER" id="PTHR43046:SF14">
    <property type="entry name" value="MUTT_NUDIX FAMILY PROTEIN"/>
    <property type="match status" value="1"/>
</dbReference>
<proteinExistence type="predicted"/>
<dbReference type="AlphaFoldDB" id="A0A0D0H3F6"/>
<dbReference type="InterPro" id="IPR000086">
    <property type="entry name" value="NUDIX_hydrolase_dom"/>
</dbReference>
<dbReference type="EMBL" id="JXTG01000001">
    <property type="protein sequence ID" value="KIP22651.1"/>
    <property type="molecule type" value="Genomic_DNA"/>
</dbReference>
<keyword evidence="2" id="KW-0378">Hydrolase</keyword>
<dbReference type="PATRIC" id="fig|265546.4.peg.343"/>
<evidence type="ECO:0000313" key="4">
    <source>
        <dbReference type="EMBL" id="KIP22651.1"/>
    </source>
</evidence>
<evidence type="ECO:0000256" key="2">
    <source>
        <dbReference type="ARBA" id="ARBA00022801"/>
    </source>
</evidence>
<reference evidence="4 5" key="1">
    <citation type="submission" date="2015-01" db="EMBL/GenBank/DDBJ databases">
        <title>Genome sequence of Anoxybacillus ayderensis strain AB04.</title>
        <authorList>
            <person name="Belduz A.O."/>
            <person name="Canakci S."/>
            <person name="Chan K.-G."/>
            <person name="Kahar U.M."/>
            <person name="Yaakob A.S."/>
            <person name="Chan C.S."/>
            <person name="Goh K.M."/>
        </authorList>
    </citation>
    <scope>NUCLEOTIDE SEQUENCE [LARGE SCALE GENOMIC DNA]</scope>
    <source>
        <strain evidence="4 5">AB04</strain>
    </source>
</reference>
<dbReference type="Pfam" id="PF00293">
    <property type="entry name" value="NUDIX"/>
    <property type="match status" value="1"/>
</dbReference>
<dbReference type="Gene3D" id="3.90.79.10">
    <property type="entry name" value="Nucleoside Triphosphate Pyrophosphohydrolase"/>
    <property type="match status" value="1"/>
</dbReference>
<comment type="caution">
    <text evidence="4">The sequence shown here is derived from an EMBL/GenBank/DDBJ whole genome shotgun (WGS) entry which is preliminary data.</text>
</comment>
<evidence type="ECO:0000313" key="5">
    <source>
        <dbReference type="Proteomes" id="UP000032047"/>
    </source>
</evidence>
<dbReference type="InterPro" id="IPR015797">
    <property type="entry name" value="NUDIX_hydrolase-like_dom_sf"/>
</dbReference>
<evidence type="ECO:0000259" key="3">
    <source>
        <dbReference type="PROSITE" id="PS51462"/>
    </source>
</evidence>
<comment type="cofactor">
    <cofactor evidence="1">
        <name>Mg(2+)</name>
        <dbReference type="ChEBI" id="CHEBI:18420"/>
    </cofactor>
</comment>
<dbReference type="PROSITE" id="PS00893">
    <property type="entry name" value="NUDIX_BOX"/>
    <property type="match status" value="1"/>
</dbReference>
<sequence>MRIRKYARAVIVNECHEILLQKFEFSDVVGNVVLWVTPGGGVKENEAPIEALKRELREELNIAVDIHGEPLFGIDILIEGKNGSFISREIYYKITIQSNTVFSMEKMTEKEKNTFMDLKWWSKEQLKKLENFAPREILNYF</sequence>
<dbReference type="SUPFAM" id="SSF55811">
    <property type="entry name" value="Nudix"/>
    <property type="match status" value="1"/>
</dbReference>
<dbReference type="PANTHER" id="PTHR43046">
    <property type="entry name" value="GDP-MANNOSE MANNOSYL HYDROLASE"/>
    <property type="match status" value="1"/>
</dbReference>
<dbReference type="RefSeq" id="WP_042533938.1">
    <property type="nucleotide sequence ID" value="NZ_JXTG01000001.1"/>
</dbReference>
<organism evidence="4 5">
    <name type="scientific">Anoxybacillus ayderensis</name>
    <dbReference type="NCBI Taxonomy" id="265546"/>
    <lineage>
        <taxon>Bacteria</taxon>
        <taxon>Bacillati</taxon>
        <taxon>Bacillota</taxon>
        <taxon>Bacilli</taxon>
        <taxon>Bacillales</taxon>
        <taxon>Anoxybacillaceae</taxon>
        <taxon>Anoxybacillus</taxon>
    </lineage>
</organism>
<dbReference type="GO" id="GO:0016787">
    <property type="term" value="F:hydrolase activity"/>
    <property type="evidence" value="ECO:0007669"/>
    <property type="project" value="UniProtKB-KW"/>
</dbReference>
<accession>A0A0D0H3F6</accession>
<name>A0A0D0H3F6_9BACL</name>
<dbReference type="PROSITE" id="PS51462">
    <property type="entry name" value="NUDIX"/>
    <property type="match status" value="1"/>
</dbReference>